<evidence type="ECO:0000256" key="3">
    <source>
        <dbReference type="SAM" id="SignalP"/>
    </source>
</evidence>
<name>A0A6J8DI12_MYTCO</name>
<sequence>MLLFQFICLTISLVAISARSVGSESLLTCSKFHFEEKVLEKVVRLEHKLEVYTEKMRLWEESISSSLDAVTETKKLTETFVESMRNAQLQDQMRFNDFSLEVKKQTETFVESLRNAQLQNQMRFNDSFLEAKTQTETFVESLRNAHIQDQMRFNDSFLEAVDHFKMQSENETWINERQMNSLFGSLSSKIQELSEAESKRESAMKLHLHRQQNRFNESFDKITENFQVRLNNSLQEIEFKQKKDFTIRNSGLFAYDRYNRTKTVEQNLHCNIDFLSWDDSDLNLDLLLGEYTASDIESEDDYVPAPKTAKTTKTPKEASTASACKSGRRSFQIT</sequence>
<keyword evidence="3" id="KW-0732">Signal</keyword>
<evidence type="ECO:0000313" key="5">
    <source>
        <dbReference type="Proteomes" id="UP000507470"/>
    </source>
</evidence>
<feature type="signal peptide" evidence="3">
    <location>
        <begin position="1"/>
        <end position="18"/>
    </location>
</feature>
<keyword evidence="1" id="KW-0175">Coiled coil</keyword>
<dbReference type="Proteomes" id="UP000507470">
    <property type="component" value="Unassembled WGS sequence"/>
</dbReference>
<feature type="chain" id="PRO_5026915302" evidence="3">
    <location>
        <begin position="19"/>
        <end position="334"/>
    </location>
</feature>
<evidence type="ECO:0000256" key="1">
    <source>
        <dbReference type="SAM" id="Coils"/>
    </source>
</evidence>
<feature type="region of interest" description="Disordered" evidence="2">
    <location>
        <begin position="303"/>
        <end position="334"/>
    </location>
</feature>
<proteinExistence type="predicted"/>
<dbReference type="OrthoDB" id="10420717at2759"/>
<dbReference type="EMBL" id="CACVKT020007264">
    <property type="protein sequence ID" value="CAC5406650.1"/>
    <property type="molecule type" value="Genomic_DNA"/>
</dbReference>
<keyword evidence="5" id="KW-1185">Reference proteome</keyword>
<feature type="coiled-coil region" evidence="1">
    <location>
        <begin position="35"/>
        <end position="62"/>
    </location>
</feature>
<organism evidence="4 5">
    <name type="scientific">Mytilus coruscus</name>
    <name type="common">Sea mussel</name>
    <dbReference type="NCBI Taxonomy" id="42192"/>
    <lineage>
        <taxon>Eukaryota</taxon>
        <taxon>Metazoa</taxon>
        <taxon>Spiralia</taxon>
        <taxon>Lophotrochozoa</taxon>
        <taxon>Mollusca</taxon>
        <taxon>Bivalvia</taxon>
        <taxon>Autobranchia</taxon>
        <taxon>Pteriomorphia</taxon>
        <taxon>Mytilida</taxon>
        <taxon>Mytiloidea</taxon>
        <taxon>Mytilidae</taxon>
        <taxon>Mytilinae</taxon>
        <taxon>Mytilus</taxon>
    </lineage>
</organism>
<reference evidence="4 5" key="1">
    <citation type="submission" date="2020-06" db="EMBL/GenBank/DDBJ databases">
        <authorList>
            <person name="Li R."/>
            <person name="Bekaert M."/>
        </authorList>
    </citation>
    <scope>NUCLEOTIDE SEQUENCE [LARGE SCALE GENOMIC DNA]</scope>
    <source>
        <strain evidence="5">wild</strain>
    </source>
</reference>
<evidence type="ECO:0000313" key="4">
    <source>
        <dbReference type="EMBL" id="CAC5406650.1"/>
    </source>
</evidence>
<evidence type="ECO:0000256" key="2">
    <source>
        <dbReference type="SAM" id="MobiDB-lite"/>
    </source>
</evidence>
<protein>
    <submittedName>
        <fullName evidence="4">Uncharacterized protein</fullName>
    </submittedName>
</protein>
<accession>A0A6J8DI12</accession>
<dbReference type="AlphaFoldDB" id="A0A6J8DI12"/>
<gene>
    <name evidence="4" type="ORF">MCOR_40202</name>
</gene>
<feature type="compositionally biased region" description="Low complexity" evidence="2">
    <location>
        <begin position="304"/>
        <end position="323"/>
    </location>
</feature>